<dbReference type="InterPro" id="IPR001810">
    <property type="entry name" value="F-box_dom"/>
</dbReference>
<evidence type="ECO:0000313" key="2">
    <source>
        <dbReference type="EMBL" id="CAF0832429.1"/>
    </source>
</evidence>
<sequence>MINLLSLSNDLFYEIFDYLDVYDIYYSFGDLNKRLDSIIQNKSHLHAHITSSNFDCYLNYILPIVQNRLISLKFEIPFDKIKLFTSIYPLNQFNRLYSLSLKIISTSASDDNLLLLVIAILKQLSFLKYLLSLTFDFSTSFYKDRFSILALILSYLPKLKYLSCDINSCEYFERLILNEIEEIKIFEYYYLETLKINLIDINHLLKFINCFPKLKHLSLHICSVFSQHGTILSLPHVKINCLLSEIKYLNLNAFHISFHHIQQLLKLCPNLIVFTFSSKNWIFIDGEDWMKLLSIFKLIKFRLYINTFFRPTVKIDIYRIQKTFQTQFWLEKNWHILCDYDHINGQHIKIYSIK</sequence>
<protein>
    <recommendedName>
        <fullName evidence="1">F-box domain-containing protein</fullName>
    </recommendedName>
</protein>
<dbReference type="Gene3D" id="3.80.10.10">
    <property type="entry name" value="Ribonuclease Inhibitor"/>
    <property type="match status" value="1"/>
</dbReference>
<dbReference type="AlphaFoldDB" id="A0A813ZAE6"/>
<dbReference type="Proteomes" id="UP000663829">
    <property type="component" value="Unassembled WGS sequence"/>
</dbReference>
<dbReference type="EMBL" id="CAJNOK010001841">
    <property type="protein sequence ID" value="CAF0832429.1"/>
    <property type="molecule type" value="Genomic_DNA"/>
</dbReference>
<dbReference type="OrthoDB" id="10067979at2759"/>
<dbReference type="PROSITE" id="PS50181">
    <property type="entry name" value="FBOX"/>
    <property type="match status" value="1"/>
</dbReference>
<organism evidence="3 6">
    <name type="scientific">Didymodactylos carnosus</name>
    <dbReference type="NCBI Taxonomy" id="1234261"/>
    <lineage>
        <taxon>Eukaryota</taxon>
        <taxon>Metazoa</taxon>
        <taxon>Spiralia</taxon>
        <taxon>Gnathifera</taxon>
        <taxon>Rotifera</taxon>
        <taxon>Eurotatoria</taxon>
        <taxon>Bdelloidea</taxon>
        <taxon>Philodinida</taxon>
        <taxon>Philodinidae</taxon>
        <taxon>Didymodactylos</taxon>
    </lineage>
</organism>
<accession>A0A813ZAE6</accession>
<evidence type="ECO:0000313" key="4">
    <source>
        <dbReference type="EMBL" id="CAF3616976.1"/>
    </source>
</evidence>
<name>A0A813ZAE6_9BILA</name>
<evidence type="ECO:0000313" key="6">
    <source>
        <dbReference type="Proteomes" id="UP000663829"/>
    </source>
</evidence>
<dbReference type="EMBL" id="CAJOBC010001461">
    <property type="protein sequence ID" value="CAF3679802.1"/>
    <property type="molecule type" value="Genomic_DNA"/>
</dbReference>
<dbReference type="Proteomes" id="UP000677228">
    <property type="component" value="Unassembled WGS sequence"/>
</dbReference>
<proteinExistence type="predicted"/>
<dbReference type="Proteomes" id="UP000682733">
    <property type="component" value="Unassembled WGS sequence"/>
</dbReference>
<feature type="domain" description="F-box" evidence="1">
    <location>
        <begin position="1"/>
        <end position="49"/>
    </location>
</feature>
<dbReference type="InterPro" id="IPR032675">
    <property type="entry name" value="LRR_dom_sf"/>
</dbReference>
<dbReference type="EMBL" id="CAJNOQ010001461">
    <property type="protein sequence ID" value="CAF0896578.1"/>
    <property type="molecule type" value="Genomic_DNA"/>
</dbReference>
<evidence type="ECO:0000259" key="1">
    <source>
        <dbReference type="PROSITE" id="PS50181"/>
    </source>
</evidence>
<evidence type="ECO:0000313" key="5">
    <source>
        <dbReference type="EMBL" id="CAF3679802.1"/>
    </source>
</evidence>
<dbReference type="EMBL" id="CAJOBA010001840">
    <property type="protein sequence ID" value="CAF3616976.1"/>
    <property type="molecule type" value="Genomic_DNA"/>
</dbReference>
<comment type="caution">
    <text evidence="3">The sequence shown here is derived from an EMBL/GenBank/DDBJ whole genome shotgun (WGS) entry which is preliminary data.</text>
</comment>
<reference evidence="3" key="1">
    <citation type="submission" date="2021-02" db="EMBL/GenBank/DDBJ databases">
        <authorList>
            <person name="Nowell W R."/>
        </authorList>
    </citation>
    <scope>NUCLEOTIDE SEQUENCE</scope>
</reference>
<evidence type="ECO:0000313" key="3">
    <source>
        <dbReference type="EMBL" id="CAF0896578.1"/>
    </source>
</evidence>
<dbReference type="Proteomes" id="UP000681722">
    <property type="component" value="Unassembled WGS sequence"/>
</dbReference>
<gene>
    <name evidence="3" type="ORF">GPM918_LOCUS8408</name>
    <name evidence="2" type="ORF">OVA965_LOCUS6213</name>
    <name evidence="5" type="ORF">SRO942_LOCUS8408</name>
    <name evidence="4" type="ORF">TMI583_LOCUS6207</name>
</gene>
<keyword evidence="6" id="KW-1185">Reference proteome</keyword>
<dbReference type="SUPFAM" id="SSF52047">
    <property type="entry name" value="RNI-like"/>
    <property type="match status" value="1"/>
</dbReference>